<dbReference type="Proteomes" id="UP000483379">
    <property type="component" value="Unassembled WGS sequence"/>
</dbReference>
<gene>
    <name evidence="3" type="ORF">G3446_14245</name>
</gene>
<dbReference type="InterPro" id="IPR003593">
    <property type="entry name" value="AAA+_ATPase"/>
</dbReference>
<feature type="domain" description="AAA+ ATPase" evidence="2">
    <location>
        <begin position="128"/>
        <end position="258"/>
    </location>
</feature>
<accession>A0A6M0K273</accession>
<evidence type="ECO:0000313" key="4">
    <source>
        <dbReference type="Proteomes" id="UP000483379"/>
    </source>
</evidence>
<evidence type="ECO:0000256" key="1">
    <source>
        <dbReference type="ARBA" id="ARBA00006611"/>
    </source>
</evidence>
<dbReference type="EMBL" id="JAAIJQ010000040">
    <property type="protein sequence ID" value="NEV63033.1"/>
    <property type="molecule type" value="Genomic_DNA"/>
</dbReference>
<proteinExistence type="inferred from homology"/>
<dbReference type="CDD" id="cd01130">
    <property type="entry name" value="VirB11-like_ATPase"/>
    <property type="match status" value="1"/>
</dbReference>
<comment type="caution">
    <text evidence="3">The sequence shown here is derived from an EMBL/GenBank/DDBJ whole genome shotgun (WGS) entry which is preliminary data.</text>
</comment>
<dbReference type="AlphaFoldDB" id="A0A6M0K273"/>
<dbReference type="InterPro" id="IPR027417">
    <property type="entry name" value="P-loop_NTPase"/>
</dbReference>
<dbReference type="GO" id="GO:0016887">
    <property type="term" value="F:ATP hydrolysis activity"/>
    <property type="evidence" value="ECO:0007669"/>
    <property type="project" value="InterPro"/>
</dbReference>
<dbReference type="Gene3D" id="3.40.50.300">
    <property type="entry name" value="P-loop containing nucleotide triphosphate hydrolases"/>
    <property type="match status" value="1"/>
</dbReference>
<dbReference type="Gene3D" id="3.30.450.380">
    <property type="match status" value="1"/>
</dbReference>
<evidence type="ECO:0000313" key="3">
    <source>
        <dbReference type="EMBL" id="NEV63033.1"/>
    </source>
</evidence>
<evidence type="ECO:0000259" key="2">
    <source>
        <dbReference type="SMART" id="SM00382"/>
    </source>
</evidence>
<dbReference type="RefSeq" id="WP_164453499.1">
    <property type="nucleotide sequence ID" value="NZ_JAAIJQ010000040.1"/>
</dbReference>
<dbReference type="SUPFAM" id="SSF52540">
    <property type="entry name" value="P-loop containing nucleoside triphosphate hydrolases"/>
    <property type="match status" value="1"/>
</dbReference>
<organism evidence="3 4">
    <name type="scientific">Thiorhodococcus minor</name>
    <dbReference type="NCBI Taxonomy" id="57489"/>
    <lineage>
        <taxon>Bacteria</taxon>
        <taxon>Pseudomonadati</taxon>
        <taxon>Pseudomonadota</taxon>
        <taxon>Gammaproteobacteria</taxon>
        <taxon>Chromatiales</taxon>
        <taxon>Chromatiaceae</taxon>
        <taxon>Thiorhodococcus</taxon>
    </lineage>
</organism>
<protein>
    <submittedName>
        <fullName evidence="3">CpaF family protein</fullName>
    </submittedName>
</protein>
<dbReference type="Pfam" id="PF00437">
    <property type="entry name" value="T2SSE"/>
    <property type="match status" value="1"/>
</dbReference>
<dbReference type="PANTHER" id="PTHR30486">
    <property type="entry name" value="TWITCHING MOTILITY PROTEIN PILT"/>
    <property type="match status" value="1"/>
</dbReference>
<dbReference type="PANTHER" id="PTHR30486:SF6">
    <property type="entry name" value="TYPE IV PILUS RETRACTATION ATPASE PILT"/>
    <property type="match status" value="1"/>
</dbReference>
<name>A0A6M0K273_9GAMM</name>
<dbReference type="InterPro" id="IPR050921">
    <property type="entry name" value="T4SS_GSP_E_ATPase"/>
</dbReference>
<dbReference type="SMART" id="SM00382">
    <property type="entry name" value="AAA"/>
    <property type="match status" value="1"/>
</dbReference>
<keyword evidence="4" id="KW-1185">Reference proteome</keyword>
<dbReference type="InterPro" id="IPR001482">
    <property type="entry name" value="T2SS/T4SS_dom"/>
</dbReference>
<reference evidence="3 4" key="1">
    <citation type="submission" date="2020-02" db="EMBL/GenBank/DDBJ databases">
        <title>Genome sequences of Thiorhodococcus mannitoliphagus and Thiorhodococcus minor, purple sulfur photosynthetic bacteria in the gammaproteobacterial family, Chromatiaceae.</title>
        <authorList>
            <person name="Aviles F.A."/>
            <person name="Meyer T.E."/>
            <person name="Kyndt J.A."/>
        </authorList>
    </citation>
    <scope>NUCLEOTIDE SEQUENCE [LARGE SCALE GENOMIC DNA]</scope>
    <source>
        <strain evidence="3 4">DSM 11518</strain>
    </source>
</reference>
<sequence>MNSGRAKLDQLLSRPDITEIMINGQRTFIEVQGKKQQSDLVFSEQDLAEIVEALFTKSGKAVSPRFPFADITLPDGARINVIIPPLSRYGTAITIRKFSQDLQGLDDLIAAGSMSRKMADFLVACLKGRLNILFSGGTGTGKTTTMEMLSRYIDERERIITIEDTAELKLHHDDWVALETRRGDEDGRGEVTLQDLIKNALRMRPDRIIIGEIRGEEALDYLQTMATGHRGTLAVVHGSSPREIMARLETMILTSGIDLPHVQIRQMLGTFIDIIVQQERFPDGVRRITHITEVAGVRQQDVELRDLFLYQGSEVRDSPTGSFKTAISSFPRFYSDFVRCGLLSENFFAN</sequence>
<comment type="similarity">
    <text evidence="1">Belongs to the GSP E family.</text>
</comment>